<dbReference type="KEGG" id="bex:A11Q_1684"/>
<name>M4VBN8_9BACT</name>
<protein>
    <recommendedName>
        <fullName evidence="4">TPM domain-containing protein</fullName>
    </recommendedName>
</protein>
<gene>
    <name evidence="2" type="ORF">A11Q_1684</name>
</gene>
<reference evidence="2 3" key="1">
    <citation type="journal article" date="2013" name="ISME J.">
        <title>By their genes ye shall know them: genomic signatures of predatory bacteria.</title>
        <authorList>
            <person name="Pasternak Z."/>
            <person name="Pietrokovski S."/>
            <person name="Rotem O."/>
            <person name="Gophna U."/>
            <person name="Lurie-Weinberger M.N."/>
            <person name="Jurkevitch E."/>
        </authorList>
    </citation>
    <scope>NUCLEOTIDE SEQUENCE [LARGE SCALE GENOMIC DNA]</scope>
    <source>
        <strain evidence="2 3">JSS</strain>
    </source>
</reference>
<dbReference type="HOGENOM" id="CLU_1281090_0_0_7"/>
<feature type="transmembrane region" description="Helical" evidence="1">
    <location>
        <begin position="72"/>
        <end position="89"/>
    </location>
</feature>
<dbReference type="PATRIC" id="fig|1184267.3.peg.1705"/>
<dbReference type="eggNOG" id="COG3762">
    <property type="taxonomic scope" value="Bacteria"/>
</dbReference>
<dbReference type="Proteomes" id="UP000012040">
    <property type="component" value="Chromosome"/>
</dbReference>
<evidence type="ECO:0000256" key="1">
    <source>
        <dbReference type="SAM" id="Phobius"/>
    </source>
</evidence>
<sequence length="215" mass="25255">MRIQNINSALIEKAIEDFEKSVDFEFVPVIAKKSSYVEHISWVLSLLFLVLFIGLVDFVFAWHLHDSWTSRTPFYIAAPFVAFIFGVLLDKSDLVDRFFITKKERKRQAQEKAELFFYRQGLHQLKNKKALLLYISIMEKQIIIFHEPHMGGFQQMEKLDAELLGVLQSYFKKHDFEQGLLRAIEHLKNTLEPHFPKNEACEANPVPNKLIWLDD</sequence>
<dbReference type="OrthoDB" id="5825388at2"/>
<dbReference type="Gene3D" id="3.10.310.50">
    <property type="match status" value="1"/>
</dbReference>
<evidence type="ECO:0000313" key="3">
    <source>
        <dbReference type="Proteomes" id="UP000012040"/>
    </source>
</evidence>
<dbReference type="STRING" id="1184267.A11Q_1684"/>
<organism evidence="2 3">
    <name type="scientific">Pseudobdellovibrio exovorus JSS</name>
    <dbReference type="NCBI Taxonomy" id="1184267"/>
    <lineage>
        <taxon>Bacteria</taxon>
        <taxon>Pseudomonadati</taxon>
        <taxon>Bdellovibrionota</taxon>
        <taxon>Bdellovibrionia</taxon>
        <taxon>Bdellovibrionales</taxon>
        <taxon>Pseudobdellovibrionaceae</taxon>
        <taxon>Pseudobdellovibrio</taxon>
    </lineage>
</organism>
<keyword evidence="3" id="KW-1185">Reference proteome</keyword>
<accession>M4VBN8</accession>
<proteinExistence type="predicted"/>
<dbReference type="AlphaFoldDB" id="M4VBN8"/>
<dbReference type="EMBL" id="CP003537">
    <property type="protein sequence ID" value="AGH95900.1"/>
    <property type="molecule type" value="Genomic_DNA"/>
</dbReference>
<keyword evidence="1" id="KW-1133">Transmembrane helix</keyword>
<keyword evidence="1" id="KW-0472">Membrane</keyword>
<evidence type="ECO:0000313" key="2">
    <source>
        <dbReference type="EMBL" id="AGH95900.1"/>
    </source>
</evidence>
<dbReference type="RefSeq" id="WP_015470390.1">
    <property type="nucleotide sequence ID" value="NC_020813.1"/>
</dbReference>
<feature type="transmembrane region" description="Helical" evidence="1">
    <location>
        <begin position="40"/>
        <end position="60"/>
    </location>
</feature>
<evidence type="ECO:0008006" key="4">
    <source>
        <dbReference type="Google" id="ProtNLM"/>
    </source>
</evidence>
<keyword evidence="1" id="KW-0812">Transmembrane</keyword>